<comment type="caution">
    <text evidence="2">The sequence shown here is derived from an EMBL/GenBank/DDBJ whole genome shotgun (WGS) entry which is preliminary data.</text>
</comment>
<reference evidence="2 3" key="1">
    <citation type="submission" date="2019-08" db="EMBL/GenBank/DDBJ databases">
        <title>The genome of the soybean aphid Biotype 1, its phylome, world population structure and adaptation to the North American continent.</title>
        <authorList>
            <person name="Giordano R."/>
            <person name="Donthu R.K."/>
            <person name="Hernandez A.G."/>
            <person name="Wright C.L."/>
            <person name="Zimin A.V."/>
        </authorList>
    </citation>
    <scope>NUCLEOTIDE SEQUENCE [LARGE SCALE GENOMIC DNA]</scope>
    <source>
        <tissue evidence="2">Whole aphids</tissue>
    </source>
</reference>
<evidence type="ECO:0000256" key="1">
    <source>
        <dbReference type="SAM" id="Phobius"/>
    </source>
</evidence>
<gene>
    <name evidence="2" type="ORF">AGLY_004865</name>
</gene>
<organism evidence="2 3">
    <name type="scientific">Aphis glycines</name>
    <name type="common">Soybean aphid</name>
    <dbReference type="NCBI Taxonomy" id="307491"/>
    <lineage>
        <taxon>Eukaryota</taxon>
        <taxon>Metazoa</taxon>
        <taxon>Ecdysozoa</taxon>
        <taxon>Arthropoda</taxon>
        <taxon>Hexapoda</taxon>
        <taxon>Insecta</taxon>
        <taxon>Pterygota</taxon>
        <taxon>Neoptera</taxon>
        <taxon>Paraneoptera</taxon>
        <taxon>Hemiptera</taxon>
        <taxon>Sternorrhyncha</taxon>
        <taxon>Aphidomorpha</taxon>
        <taxon>Aphidoidea</taxon>
        <taxon>Aphididae</taxon>
        <taxon>Aphidini</taxon>
        <taxon>Aphis</taxon>
        <taxon>Aphis</taxon>
    </lineage>
</organism>
<dbReference type="Proteomes" id="UP000475862">
    <property type="component" value="Unassembled WGS sequence"/>
</dbReference>
<protein>
    <submittedName>
        <fullName evidence="2">Uncharacterized protein</fullName>
    </submittedName>
</protein>
<dbReference type="EMBL" id="VYZN01000014">
    <property type="protein sequence ID" value="KAE9539613.1"/>
    <property type="molecule type" value="Genomic_DNA"/>
</dbReference>
<sequence length="241" mass="27493">MSFNQNMPGTKVLSYNSPGRNVHGLVFLTGTKHPFTVVFGGKWLRPYTPYDKFLLFENSTQTSCSQLLMIIYCLIKLQPSNIISVIIYLQININEYNYLHNYINLKKDRNDKVREEYVYMYMIIGIKTFLSCCQKNKTITITKLKLIDIAGLNMIISITWSIHRTFNFYRHRTSQLLFNEVSGLVWLLGGFITYPSLHLDIFSLMGEAFFGSVTALTAASSGAAFENLMINFGVLSLASIT</sequence>
<evidence type="ECO:0000313" key="3">
    <source>
        <dbReference type="Proteomes" id="UP000475862"/>
    </source>
</evidence>
<dbReference type="AlphaFoldDB" id="A0A6G0TXI1"/>
<keyword evidence="1" id="KW-1133">Transmembrane helix</keyword>
<accession>A0A6G0TXI1</accession>
<keyword evidence="1" id="KW-0472">Membrane</keyword>
<keyword evidence="1" id="KW-0812">Transmembrane</keyword>
<keyword evidence="3" id="KW-1185">Reference proteome</keyword>
<evidence type="ECO:0000313" key="2">
    <source>
        <dbReference type="EMBL" id="KAE9539613.1"/>
    </source>
</evidence>
<feature type="transmembrane region" description="Helical" evidence="1">
    <location>
        <begin position="183"/>
        <end position="202"/>
    </location>
</feature>
<proteinExistence type="predicted"/>
<name>A0A6G0TXI1_APHGL</name>